<evidence type="ECO:0000313" key="1">
    <source>
        <dbReference type="EMBL" id="GBE81031.1"/>
    </source>
</evidence>
<dbReference type="InParanoid" id="A0A401GFX8"/>
<dbReference type="AlphaFoldDB" id="A0A401GFX8"/>
<proteinExistence type="predicted"/>
<accession>A0A401GFX8</accession>
<name>A0A401GFX8_9APHY</name>
<keyword evidence="2" id="KW-1185">Reference proteome</keyword>
<comment type="caution">
    <text evidence="1">The sequence shown here is derived from an EMBL/GenBank/DDBJ whole genome shotgun (WGS) entry which is preliminary data.</text>
</comment>
<sequence length="83" mass="9448">MSPAASGIPRYYEDIDIAASPYETWMALPAPWPPTTLMKNRAYVLHVSSCQIRPDHHHCDAAGHADHEHACSIRRKVRECRPR</sequence>
<protein>
    <submittedName>
        <fullName evidence="1">Uncharacterized protein</fullName>
    </submittedName>
</protein>
<dbReference type="Proteomes" id="UP000287166">
    <property type="component" value="Unassembled WGS sequence"/>
</dbReference>
<reference evidence="1 2" key="1">
    <citation type="journal article" date="2018" name="Sci. Rep.">
        <title>Genome sequence of the cauliflower mushroom Sparassis crispa (Hanabiratake) and its association with beneficial usage.</title>
        <authorList>
            <person name="Kiyama R."/>
            <person name="Furutani Y."/>
            <person name="Kawaguchi K."/>
            <person name="Nakanishi T."/>
        </authorList>
    </citation>
    <scope>NUCLEOTIDE SEQUENCE [LARGE SCALE GENOMIC DNA]</scope>
</reference>
<evidence type="ECO:0000313" key="2">
    <source>
        <dbReference type="Proteomes" id="UP000287166"/>
    </source>
</evidence>
<gene>
    <name evidence="1" type="ORF">SCP_0307540</name>
</gene>
<dbReference type="GeneID" id="38777948"/>
<organism evidence="1 2">
    <name type="scientific">Sparassis crispa</name>
    <dbReference type="NCBI Taxonomy" id="139825"/>
    <lineage>
        <taxon>Eukaryota</taxon>
        <taxon>Fungi</taxon>
        <taxon>Dikarya</taxon>
        <taxon>Basidiomycota</taxon>
        <taxon>Agaricomycotina</taxon>
        <taxon>Agaricomycetes</taxon>
        <taxon>Polyporales</taxon>
        <taxon>Sparassidaceae</taxon>
        <taxon>Sparassis</taxon>
    </lineage>
</organism>
<dbReference type="RefSeq" id="XP_027611944.1">
    <property type="nucleotide sequence ID" value="XM_027756143.1"/>
</dbReference>
<dbReference type="EMBL" id="BFAD01000003">
    <property type="protein sequence ID" value="GBE81031.1"/>
    <property type="molecule type" value="Genomic_DNA"/>
</dbReference>